<dbReference type="PROSITE" id="PS50026">
    <property type="entry name" value="EGF_3"/>
    <property type="match status" value="10"/>
</dbReference>
<evidence type="ECO:0000313" key="9">
    <source>
        <dbReference type="RefSeq" id="XP_038860434.1"/>
    </source>
</evidence>
<evidence type="ECO:0000256" key="4">
    <source>
        <dbReference type="PROSITE-ProRule" id="PRU00076"/>
    </source>
</evidence>
<feature type="disulfide bond" evidence="4">
    <location>
        <begin position="1136"/>
        <end position="1145"/>
    </location>
</feature>
<feature type="domain" description="Laminin G" evidence="6">
    <location>
        <begin position="745"/>
        <end position="938"/>
    </location>
</feature>
<dbReference type="Gene3D" id="2.60.120.200">
    <property type="match status" value="3"/>
</dbReference>
<dbReference type="PROSITE" id="PS50025">
    <property type="entry name" value="LAM_G_DOMAIN"/>
    <property type="match status" value="3"/>
</dbReference>
<dbReference type="Gene3D" id="2.10.25.10">
    <property type="entry name" value="Laminin"/>
    <property type="match status" value="10"/>
</dbReference>
<evidence type="ECO:0000256" key="1">
    <source>
        <dbReference type="ARBA" id="ARBA00022536"/>
    </source>
</evidence>
<evidence type="ECO:0000259" key="6">
    <source>
        <dbReference type="PROSITE" id="PS50025"/>
    </source>
</evidence>
<dbReference type="FunFam" id="2.10.25.10:FF:000095">
    <property type="entry name" value="Notch, isoform B"/>
    <property type="match status" value="1"/>
</dbReference>
<feature type="disulfide bond" evidence="4">
    <location>
        <begin position="982"/>
        <end position="992"/>
    </location>
</feature>
<dbReference type="InterPro" id="IPR001881">
    <property type="entry name" value="EGF-like_Ca-bd_dom"/>
</dbReference>
<dbReference type="AlphaFoldDB" id="A0A8U1C2W6"/>
<proteinExistence type="predicted"/>
<evidence type="ECO:0000259" key="7">
    <source>
        <dbReference type="PROSITE" id="PS50026"/>
    </source>
</evidence>
<protein>
    <submittedName>
        <fullName evidence="9">Protein crumbs homolog 1-like</fullName>
    </submittedName>
</protein>
<dbReference type="GeneID" id="120056256"/>
<feature type="disulfide bond" evidence="4">
    <location>
        <begin position="1003"/>
        <end position="1012"/>
    </location>
</feature>
<dbReference type="PROSITE" id="PS00010">
    <property type="entry name" value="ASX_HYDROXYL"/>
    <property type="match status" value="2"/>
</dbReference>
<dbReference type="PANTHER" id="PTHR12916">
    <property type="entry name" value="CYTOCHROME C OXIDASE POLYPEPTIDE VIC-2"/>
    <property type="match status" value="1"/>
</dbReference>
<feature type="domain" description="EGF-like" evidence="7">
    <location>
        <begin position="1070"/>
        <end position="1108"/>
    </location>
</feature>
<feature type="disulfide bond" evidence="4">
    <location>
        <begin position="709"/>
        <end position="718"/>
    </location>
</feature>
<keyword evidence="2" id="KW-0677">Repeat</keyword>
<dbReference type="KEGG" id="snh:120056256"/>
<evidence type="ECO:0000313" key="8">
    <source>
        <dbReference type="Proteomes" id="UP000808372"/>
    </source>
</evidence>
<dbReference type="Pfam" id="PF02210">
    <property type="entry name" value="Laminin_G_2"/>
    <property type="match status" value="3"/>
</dbReference>
<name>A0A8U1C2W6_SALNM</name>
<dbReference type="RefSeq" id="XP_038860434.1">
    <property type="nucleotide sequence ID" value="XM_039004506.1"/>
</dbReference>
<keyword evidence="3 4" id="KW-1015">Disulfide bond</keyword>
<dbReference type="SMART" id="SM00179">
    <property type="entry name" value="EGF_CA"/>
    <property type="match status" value="8"/>
</dbReference>
<evidence type="ECO:0000256" key="2">
    <source>
        <dbReference type="ARBA" id="ARBA00022737"/>
    </source>
</evidence>
<dbReference type="PROSITE" id="PS01187">
    <property type="entry name" value="EGF_CA"/>
    <property type="match status" value="2"/>
</dbReference>
<feature type="disulfide bond" evidence="4">
    <location>
        <begin position="243"/>
        <end position="252"/>
    </location>
</feature>
<feature type="domain" description="EGF-like" evidence="7">
    <location>
        <begin position="1110"/>
        <end position="1146"/>
    </location>
</feature>
<feature type="domain" description="EGF-like" evidence="7">
    <location>
        <begin position="978"/>
        <end position="1013"/>
    </location>
</feature>
<dbReference type="InterPro" id="IPR000742">
    <property type="entry name" value="EGF"/>
</dbReference>
<dbReference type="SUPFAM" id="SSF49899">
    <property type="entry name" value="Concanavalin A-like lectins/glucanases"/>
    <property type="match status" value="3"/>
</dbReference>
<dbReference type="PROSITE" id="PS00022">
    <property type="entry name" value="EGF_1"/>
    <property type="match status" value="8"/>
</dbReference>
<sequence length="1277" mass="139571">MEEVKDQMKVLTRDIIQELKPFQRADPLWPNGGGHHPTLTYGLKQDKRGASTTCRWTDTANWKEGSLGYVGPIGRHETRILARSGVGRRRTCTGSRGRGYRRPLEASPEPDTVDVGAHGAQDRSVTNVGVVPDQQGDSGTQVIEWQTGQLSDPDIQAVKCYTGALCEEDTYACELQPCQNGGVCDSQHGGYRCLCSQQSQDGLLYGGENCTVALLGCDGNRCKNSGICSPLFLNYRHTHTCTCRAGFTGSKCQTSTIFSFESSGYMYVETQLSDPEVPLNVTLSFKTDRPAGTLLQRRVDDLLLTLELVDSRLRLSMLRAPGTRNPVFLELPPSVADSQWHTVEAWLGCEEEGSSVRLLHSPCAEVGCTREFPATETPLLEQGSGLREPSSVRHSLFLGGVGVGWGSGGVAGERETEAADAPAPPGPAAYFLGCFRDVFVESRLVVPAVANSPAQVNVRAGCNDRDKCDDSPCQNRGYCINQGWRSYVCECYRPYEGTTDCAEEYNAARFGNEDAASYAVFSLDDPPGSGTIAISMFVRTRRSNGLLLVLANSTSQYLHLWLDDGRVKFQLNNLESLSGRVVVSDGHFHLVTVWLEGGFVTLFQSAHSQGTIPVRPVVAQPGDLVYVGGLADQRASASFGGYLKGCIQDLRINSKRLQFFPIATPVASYGLVELVNVTQGCTSDNACSKNPCLNSGVCYSMWDDFICNCPPNTGGRCCEDVKWCELSPCPSTAACQSLSQGFECVSNVTLWNDGILSYRGNEKISRHLSSILLSVRTRQTDTTLLHAEKGSEFLTISLQDSRLVLELQAGRGEASPKLTVQSQGLLSNGQWHTVEISMEAPDLQTSRWIMVLDGGREGGEKEVSEAASGSLDFLREGVDILLGGLGPEAGGNLAGCLGPVQIGGLPLPYYGDTDLNLPRPQEEQFVRTPGVATPQYGCWGASVCSPNPCLNQGVCEDLFDLSLCRCPSEWIGPQCQNDANTCAVKPCVHGNCTVLGEGYVCACEPGYGGARCEKDVDTCENNKCGPGATCLRGLQNYACLCPRNMTGPLCNEKVPEVPWYIEKIPYPNLPVSMCPGHRWNYSCFNGGNCSKLDNTCDCLPGFIGQWCEVDFDECASCPCEYGGYCHNLVNNFRCDCEINFTGDQCQIDVNDFYLYLALLLWQYMFQLTSYLLLHLDDAPEIECEVDFDECLLNPCDNGGYCQNLPNGFHCECGINFSGDQCTIDCNDFYLYLGLVQLQFMLQLISYLILHIDDGPEIDWEHQQMDNDEEPIGANMDD</sequence>
<gene>
    <name evidence="9" type="primary">LOC120056256</name>
</gene>
<dbReference type="FunFam" id="2.60.120.200:FF:000055">
    <property type="entry name" value="Crumbs cell polarity complex component 1"/>
    <property type="match status" value="1"/>
</dbReference>
<dbReference type="InterPro" id="IPR000152">
    <property type="entry name" value="EGF-type_Asp/Asn_hydroxyl_site"/>
</dbReference>
<comment type="caution">
    <text evidence="4">Lacks conserved residue(s) required for the propagation of feature annotation.</text>
</comment>
<feature type="domain" description="Laminin G" evidence="6">
    <location>
        <begin position="508"/>
        <end position="681"/>
    </location>
</feature>
<feature type="domain" description="EGF-like" evidence="7">
    <location>
        <begin position="464"/>
        <end position="502"/>
    </location>
</feature>
<dbReference type="PANTHER" id="PTHR12916:SF14">
    <property type="entry name" value="CRUMBS 1, CELL POLARITY COMPLEX COMPONENT"/>
    <property type="match status" value="1"/>
</dbReference>
<feature type="domain" description="EGF-like" evidence="7">
    <location>
        <begin position="683"/>
        <end position="719"/>
    </location>
</feature>
<keyword evidence="1 4" id="KW-0245">EGF-like domain</keyword>
<dbReference type="CDD" id="cd00054">
    <property type="entry name" value="EGF_CA"/>
    <property type="match status" value="3"/>
</dbReference>
<accession>A0A8U1C2W6</accession>
<feature type="domain" description="Laminin G" evidence="6">
    <location>
        <begin position="255"/>
        <end position="462"/>
    </location>
</feature>
<keyword evidence="8" id="KW-1185">Reference proteome</keyword>
<feature type="domain" description="EGF-like" evidence="7">
    <location>
        <begin position="940"/>
        <end position="976"/>
    </location>
</feature>
<evidence type="ECO:0000256" key="5">
    <source>
        <dbReference type="SAM" id="MobiDB-lite"/>
    </source>
</evidence>
<feature type="domain" description="EGF-like" evidence="7">
    <location>
        <begin position="1015"/>
        <end position="1051"/>
    </location>
</feature>
<dbReference type="SMART" id="SM00181">
    <property type="entry name" value="EGF"/>
    <property type="match status" value="10"/>
</dbReference>
<evidence type="ECO:0000256" key="3">
    <source>
        <dbReference type="ARBA" id="ARBA00023157"/>
    </source>
</evidence>
<dbReference type="SMART" id="SM00282">
    <property type="entry name" value="LamG"/>
    <property type="match status" value="3"/>
</dbReference>
<feature type="domain" description="EGF-like" evidence="7">
    <location>
        <begin position="213"/>
        <end position="253"/>
    </location>
</feature>
<dbReference type="PROSITE" id="PS01186">
    <property type="entry name" value="EGF_2"/>
    <property type="match status" value="4"/>
</dbReference>
<feature type="domain" description="EGF-like" evidence="7">
    <location>
        <begin position="169"/>
        <end position="211"/>
    </location>
</feature>
<dbReference type="InterPro" id="IPR001791">
    <property type="entry name" value="Laminin_G"/>
</dbReference>
<feature type="disulfide bond" evidence="4">
    <location>
        <begin position="966"/>
        <end position="975"/>
    </location>
</feature>
<feature type="disulfide bond" evidence="4">
    <location>
        <begin position="1041"/>
        <end position="1050"/>
    </location>
</feature>
<feature type="domain" description="EGF-like" evidence="7">
    <location>
        <begin position="1186"/>
        <end position="1222"/>
    </location>
</feature>
<dbReference type="GO" id="GO:0005509">
    <property type="term" value="F:calcium ion binding"/>
    <property type="evidence" value="ECO:0007669"/>
    <property type="project" value="InterPro"/>
</dbReference>
<organism evidence="8 9">
    <name type="scientific">Salvelinus namaycush</name>
    <name type="common">Lake trout</name>
    <name type="synonym">Salmo namaycush</name>
    <dbReference type="NCBI Taxonomy" id="8040"/>
    <lineage>
        <taxon>Eukaryota</taxon>
        <taxon>Metazoa</taxon>
        <taxon>Chordata</taxon>
        <taxon>Craniata</taxon>
        <taxon>Vertebrata</taxon>
        <taxon>Euteleostomi</taxon>
        <taxon>Actinopterygii</taxon>
        <taxon>Neopterygii</taxon>
        <taxon>Teleostei</taxon>
        <taxon>Protacanthopterygii</taxon>
        <taxon>Salmoniformes</taxon>
        <taxon>Salmonidae</taxon>
        <taxon>Salmoninae</taxon>
        <taxon>Salvelinus</taxon>
    </lineage>
</organism>
<feature type="region of interest" description="Disordered" evidence="5">
    <location>
        <begin position="86"/>
        <end position="112"/>
    </location>
</feature>
<feature type="disulfide bond" evidence="4">
    <location>
        <begin position="1098"/>
        <end position="1107"/>
    </location>
</feature>
<feature type="disulfide bond" evidence="4">
    <location>
        <begin position="1212"/>
        <end position="1221"/>
    </location>
</feature>
<dbReference type="Pfam" id="PF00008">
    <property type="entry name" value="EGF"/>
    <property type="match status" value="1"/>
</dbReference>
<dbReference type="InterPro" id="IPR013320">
    <property type="entry name" value="ConA-like_dom_sf"/>
</dbReference>
<dbReference type="Proteomes" id="UP000808372">
    <property type="component" value="Chromosome 11"/>
</dbReference>
<reference evidence="9" key="1">
    <citation type="submission" date="2025-08" db="UniProtKB">
        <authorList>
            <consortium name="RefSeq"/>
        </authorList>
    </citation>
    <scope>IDENTIFICATION</scope>
    <source>
        <tissue evidence="9">White muscle</tissue>
    </source>
</reference>
<dbReference type="SUPFAM" id="SSF57196">
    <property type="entry name" value="EGF/Laminin"/>
    <property type="match status" value="6"/>
</dbReference>
<dbReference type="InterPro" id="IPR018097">
    <property type="entry name" value="EGF_Ca-bd_CS"/>
</dbReference>
<dbReference type="CDD" id="cd00110">
    <property type="entry name" value="LamG"/>
    <property type="match status" value="3"/>
</dbReference>